<dbReference type="EMBL" id="KN834846">
    <property type="protein sequence ID" value="KIK52267.1"/>
    <property type="molecule type" value="Genomic_DNA"/>
</dbReference>
<proteinExistence type="predicted"/>
<dbReference type="HOGENOM" id="CLU_801815_0_0_1"/>
<evidence type="ECO:0000313" key="3">
    <source>
        <dbReference type="Proteomes" id="UP000053593"/>
    </source>
</evidence>
<organism evidence="2 3">
    <name type="scientific">Collybiopsis luxurians FD-317 M1</name>
    <dbReference type="NCBI Taxonomy" id="944289"/>
    <lineage>
        <taxon>Eukaryota</taxon>
        <taxon>Fungi</taxon>
        <taxon>Dikarya</taxon>
        <taxon>Basidiomycota</taxon>
        <taxon>Agaricomycotina</taxon>
        <taxon>Agaricomycetes</taxon>
        <taxon>Agaricomycetidae</taxon>
        <taxon>Agaricales</taxon>
        <taxon>Marasmiineae</taxon>
        <taxon>Omphalotaceae</taxon>
        <taxon>Collybiopsis</taxon>
        <taxon>Collybiopsis luxurians</taxon>
    </lineage>
</organism>
<feature type="region of interest" description="Disordered" evidence="1">
    <location>
        <begin position="1"/>
        <end position="189"/>
    </location>
</feature>
<feature type="compositionally biased region" description="Polar residues" evidence="1">
    <location>
        <begin position="171"/>
        <end position="189"/>
    </location>
</feature>
<feature type="compositionally biased region" description="Low complexity" evidence="1">
    <location>
        <begin position="107"/>
        <end position="143"/>
    </location>
</feature>
<feature type="compositionally biased region" description="Polar residues" evidence="1">
    <location>
        <begin position="52"/>
        <end position="99"/>
    </location>
</feature>
<name>A0A0D0C348_9AGAR</name>
<feature type="region of interest" description="Disordered" evidence="1">
    <location>
        <begin position="229"/>
        <end position="260"/>
    </location>
</feature>
<protein>
    <submittedName>
        <fullName evidence="2">Uncharacterized protein</fullName>
    </submittedName>
</protein>
<sequence length="346" mass="36385">MDTNETEGTASVPTLDIANSSSSTSTTNAPISTVGINASSTSTTCTPNATTDINKSADTTTSATQTHQVSSIGASANTPQTLSNPNTPAETTTRGTTIKTPHVNALAAEPCTATTATTETEPHTAAAATTETEPYTAATATETETPHINALATEPRSATTTTETHSVSSAKSPENSANTPADVDSMTNDNPTERTILTSGSSTVHHKIHFRVGHVVPCTVETPAREMFTSNLAPKLDTQRPKPKSKPSSRIELMKMDDSGPVSPRNIFAVIYLQDHTPTKNEFGSVFKSISDEEKSKPHTKSRLYKTSNKIGDLRERILKDAVASTSGVTPTPTPTTASSSNNTLQ</sequence>
<evidence type="ECO:0000256" key="1">
    <source>
        <dbReference type="SAM" id="MobiDB-lite"/>
    </source>
</evidence>
<feature type="compositionally biased region" description="Low complexity" evidence="1">
    <location>
        <begin position="152"/>
        <end position="170"/>
    </location>
</feature>
<evidence type="ECO:0000313" key="2">
    <source>
        <dbReference type="EMBL" id="KIK52267.1"/>
    </source>
</evidence>
<feature type="compositionally biased region" description="Polar residues" evidence="1">
    <location>
        <begin position="1"/>
        <end position="12"/>
    </location>
</feature>
<feature type="compositionally biased region" description="Low complexity" evidence="1">
    <location>
        <begin position="323"/>
        <end position="346"/>
    </location>
</feature>
<gene>
    <name evidence="2" type="ORF">GYMLUDRAFT_1029192</name>
</gene>
<feature type="region of interest" description="Disordered" evidence="1">
    <location>
        <begin position="322"/>
        <end position="346"/>
    </location>
</feature>
<feature type="compositionally biased region" description="Low complexity" evidence="1">
    <location>
        <begin position="37"/>
        <end position="51"/>
    </location>
</feature>
<dbReference type="AlphaFoldDB" id="A0A0D0C348"/>
<keyword evidence="3" id="KW-1185">Reference proteome</keyword>
<reference evidence="2 3" key="1">
    <citation type="submission" date="2014-04" db="EMBL/GenBank/DDBJ databases">
        <title>Evolutionary Origins and Diversification of the Mycorrhizal Mutualists.</title>
        <authorList>
            <consortium name="DOE Joint Genome Institute"/>
            <consortium name="Mycorrhizal Genomics Consortium"/>
            <person name="Kohler A."/>
            <person name="Kuo A."/>
            <person name="Nagy L.G."/>
            <person name="Floudas D."/>
            <person name="Copeland A."/>
            <person name="Barry K.W."/>
            <person name="Cichocki N."/>
            <person name="Veneault-Fourrey C."/>
            <person name="LaButti K."/>
            <person name="Lindquist E.A."/>
            <person name="Lipzen A."/>
            <person name="Lundell T."/>
            <person name="Morin E."/>
            <person name="Murat C."/>
            <person name="Riley R."/>
            <person name="Ohm R."/>
            <person name="Sun H."/>
            <person name="Tunlid A."/>
            <person name="Henrissat B."/>
            <person name="Grigoriev I.V."/>
            <person name="Hibbett D.S."/>
            <person name="Martin F."/>
        </authorList>
    </citation>
    <scope>NUCLEOTIDE SEQUENCE [LARGE SCALE GENOMIC DNA]</scope>
    <source>
        <strain evidence="2 3">FD-317 M1</strain>
    </source>
</reference>
<dbReference type="Proteomes" id="UP000053593">
    <property type="component" value="Unassembled WGS sequence"/>
</dbReference>
<accession>A0A0D0C348</accession>